<evidence type="ECO:0000313" key="3">
    <source>
        <dbReference type="Proteomes" id="UP001160148"/>
    </source>
</evidence>
<evidence type="ECO:0000259" key="1">
    <source>
        <dbReference type="Pfam" id="PF13843"/>
    </source>
</evidence>
<proteinExistence type="predicted"/>
<dbReference type="Pfam" id="PF13843">
    <property type="entry name" value="DDE_Tnp_1_7"/>
    <property type="match status" value="1"/>
</dbReference>
<keyword evidence="3" id="KW-1185">Reference proteome</keyword>
<organism evidence="2 3">
    <name type="scientific">Macrosiphum euphorbiae</name>
    <name type="common">potato aphid</name>
    <dbReference type="NCBI Taxonomy" id="13131"/>
    <lineage>
        <taxon>Eukaryota</taxon>
        <taxon>Metazoa</taxon>
        <taxon>Ecdysozoa</taxon>
        <taxon>Arthropoda</taxon>
        <taxon>Hexapoda</taxon>
        <taxon>Insecta</taxon>
        <taxon>Pterygota</taxon>
        <taxon>Neoptera</taxon>
        <taxon>Paraneoptera</taxon>
        <taxon>Hemiptera</taxon>
        <taxon>Sternorrhyncha</taxon>
        <taxon>Aphidomorpha</taxon>
        <taxon>Aphidoidea</taxon>
        <taxon>Aphididae</taxon>
        <taxon>Macrosiphini</taxon>
        <taxon>Macrosiphum</taxon>
    </lineage>
</organism>
<sequence>MAKHQIQNWLEEIDTEISYYELSDDEDLEQLLEDNTDELENNEFLENIFDGTDQIFEDVFESSEVEDSETNQNLLDEKPCCSTQSKPKKVIRNWNFEKKDFVTPDVDWQSCLPNPPTEEYTPLQYFNFFFSNEMFELIHMETNKYAIQKNASTPNISYYEIQQYVGILVLMGVVQMTATRLY</sequence>
<dbReference type="PANTHER" id="PTHR47272:SF1">
    <property type="entry name" value="PIGGYBAC TRANSPOSABLE ELEMENT-DERIVED PROTEIN 3-LIKE"/>
    <property type="match status" value="1"/>
</dbReference>
<dbReference type="InterPro" id="IPR029526">
    <property type="entry name" value="PGBD"/>
</dbReference>
<gene>
    <name evidence="2" type="ORF">MEUPH1_LOCUS13467</name>
</gene>
<feature type="domain" description="PiggyBac transposable element-derived protein" evidence="1">
    <location>
        <begin position="121"/>
        <end position="178"/>
    </location>
</feature>
<evidence type="ECO:0000313" key="2">
    <source>
        <dbReference type="EMBL" id="CAI6357890.1"/>
    </source>
</evidence>
<dbReference type="EMBL" id="CARXXK010000002">
    <property type="protein sequence ID" value="CAI6357890.1"/>
    <property type="molecule type" value="Genomic_DNA"/>
</dbReference>
<protein>
    <recommendedName>
        <fullName evidence="1">PiggyBac transposable element-derived protein domain-containing protein</fullName>
    </recommendedName>
</protein>
<comment type="caution">
    <text evidence="2">The sequence shown here is derived from an EMBL/GenBank/DDBJ whole genome shotgun (WGS) entry which is preliminary data.</text>
</comment>
<name>A0AAV0WPN7_9HEMI</name>
<reference evidence="2 3" key="1">
    <citation type="submission" date="2023-01" db="EMBL/GenBank/DDBJ databases">
        <authorList>
            <person name="Whitehead M."/>
        </authorList>
    </citation>
    <scope>NUCLEOTIDE SEQUENCE [LARGE SCALE GENOMIC DNA]</scope>
</reference>
<dbReference type="AlphaFoldDB" id="A0AAV0WPN7"/>
<dbReference type="Proteomes" id="UP001160148">
    <property type="component" value="Unassembled WGS sequence"/>
</dbReference>
<dbReference type="PANTHER" id="PTHR47272">
    <property type="entry name" value="DDE_TNP_1_7 DOMAIN-CONTAINING PROTEIN"/>
    <property type="match status" value="1"/>
</dbReference>
<accession>A0AAV0WPN7</accession>